<keyword evidence="6 15" id="KW-0732">Signal</keyword>
<feature type="chain" id="PRO_5006839138" evidence="15">
    <location>
        <begin position="22"/>
        <end position="714"/>
    </location>
</feature>
<comment type="subcellular location">
    <subcellularLocation>
        <location evidence="1 12">Cell outer membrane</location>
        <topology evidence="1 12">Multi-pass membrane protein</topology>
    </subcellularLocation>
</comment>
<organism evidence="18 19">
    <name type="scientific">Pseudoalteromonas rubra</name>
    <dbReference type="NCBI Taxonomy" id="43658"/>
    <lineage>
        <taxon>Bacteria</taxon>
        <taxon>Pseudomonadati</taxon>
        <taxon>Pseudomonadota</taxon>
        <taxon>Gammaproteobacteria</taxon>
        <taxon>Alteromonadales</taxon>
        <taxon>Pseudoalteromonadaceae</taxon>
        <taxon>Pseudoalteromonas</taxon>
    </lineage>
</organism>
<dbReference type="GO" id="GO:0009279">
    <property type="term" value="C:cell outer membrane"/>
    <property type="evidence" value="ECO:0007669"/>
    <property type="project" value="UniProtKB-SubCell"/>
</dbReference>
<keyword evidence="11 12" id="KW-0998">Cell outer membrane</keyword>
<dbReference type="SUPFAM" id="SSF56935">
    <property type="entry name" value="Porins"/>
    <property type="match status" value="1"/>
</dbReference>
<dbReference type="Gene3D" id="2.40.170.20">
    <property type="entry name" value="TonB-dependent receptor, beta-barrel domain"/>
    <property type="match status" value="1"/>
</dbReference>
<evidence type="ECO:0000256" key="11">
    <source>
        <dbReference type="ARBA" id="ARBA00023237"/>
    </source>
</evidence>
<dbReference type="Pfam" id="PF07715">
    <property type="entry name" value="Plug"/>
    <property type="match status" value="1"/>
</dbReference>
<evidence type="ECO:0000256" key="14">
    <source>
        <dbReference type="RuleBase" id="RU003357"/>
    </source>
</evidence>
<dbReference type="KEGG" id="prr:AT705_10885"/>
<evidence type="ECO:0000256" key="4">
    <source>
        <dbReference type="ARBA" id="ARBA00022496"/>
    </source>
</evidence>
<evidence type="ECO:0000256" key="5">
    <source>
        <dbReference type="ARBA" id="ARBA00022692"/>
    </source>
</evidence>
<keyword evidence="10 12" id="KW-0472">Membrane</keyword>
<feature type="short sequence motif" description="TonB C-terminal box" evidence="13">
    <location>
        <begin position="697"/>
        <end position="714"/>
    </location>
</feature>
<keyword evidence="4" id="KW-0410">Iron transport</keyword>
<dbReference type="InterPro" id="IPR012910">
    <property type="entry name" value="Plug_dom"/>
</dbReference>
<dbReference type="PROSITE" id="PS01156">
    <property type="entry name" value="TONB_DEPENDENT_REC_2"/>
    <property type="match status" value="1"/>
</dbReference>
<keyword evidence="9 14" id="KW-0798">TonB box</keyword>
<reference evidence="18 19" key="1">
    <citation type="submission" date="2015-12" db="EMBL/GenBank/DDBJ databases">
        <title>Complete genome sequence of Pseudoalteromonas rubra SCSIO 6842, harboring a conjugative plasmid.</title>
        <authorList>
            <person name="Li B."/>
            <person name="Wang X."/>
        </authorList>
    </citation>
    <scope>NUCLEOTIDE SEQUENCE [LARGE SCALE GENOMIC DNA]</scope>
    <source>
        <strain evidence="18 19">SCSIO 6842</strain>
    </source>
</reference>
<dbReference type="Pfam" id="PF00593">
    <property type="entry name" value="TonB_dep_Rec_b-barrel"/>
    <property type="match status" value="1"/>
</dbReference>
<dbReference type="Proteomes" id="UP000069015">
    <property type="component" value="Chromosome 1"/>
</dbReference>
<evidence type="ECO:0000256" key="1">
    <source>
        <dbReference type="ARBA" id="ARBA00004571"/>
    </source>
</evidence>
<evidence type="ECO:0000256" key="6">
    <source>
        <dbReference type="ARBA" id="ARBA00022729"/>
    </source>
</evidence>
<evidence type="ECO:0000313" key="19">
    <source>
        <dbReference type="Proteomes" id="UP000069015"/>
    </source>
</evidence>
<evidence type="ECO:0000256" key="7">
    <source>
        <dbReference type="ARBA" id="ARBA00023004"/>
    </source>
</evidence>
<evidence type="ECO:0000256" key="8">
    <source>
        <dbReference type="ARBA" id="ARBA00023065"/>
    </source>
</evidence>
<keyword evidence="2 12" id="KW-0813">Transport</keyword>
<evidence type="ECO:0000313" key="18">
    <source>
        <dbReference type="EMBL" id="ALU43406.1"/>
    </source>
</evidence>
<dbReference type="InterPro" id="IPR010917">
    <property type="entry name" value="TonB_rcpt_CS"/>
</dbReference>
<name>A0A0U3GSY6_9GAMM</name>
<dbReference type="RefSeq" id="WP_058796610.1">
    <property type="nucleotide sequence ID" value="NZ_CP013611.1"/>
</dbReference>
<feature type="domain" description="TonB-dependent receptor plug" evidence="17">
    <location>
        <begin position="45"/>
        <end position="156"/>
    </location>
</feature>
<dbReference type="PANTHER" id="PTHR32552">
    <property type="entry name" value="FERRICHROME IRON RECEPTOR-RELATED"/>
    <property type="match status" value="1"/>
</dbReference>
<evidence type="ECO:0000259" key="17">
    <source>
        <dbReference type="Pfam" id="PF07715"/>
    </source>
</evidence>
<dbReference type="InterPro" id="IPR036942">
    <property type="entry name" value="Beta-barrel_TonB_sf"/>
</dbReference>
<evidence type="ECO:0000256" key="12">
    <source>
        <dbReference type="PROSITE-ProRule" id="PRU01360"/>
    </source>
</evidence>
<dbReference type="InterPro" id="IPR039426">
    <property type="entry name" value="TonB-dep_rcpt-like"/>
</dbReference>
<keyword evidence="5 12" id="KW-0812">Transmembrane</keyword>
<evidence type="ECO:0000256" key="10">
    <source>
        <dbReference type="ARBA" id="ARBA00023136"/>
    </source>
</evidence>
<keyword evidence="8" id="KW-0406">Ion transport</keyword>
<keyword evidence="18" id="KW-0675">Receptor</keyword>
<feature type="signal peptide" evidence="15">
    <location>
        <begin position="1"/>
        <end position="21"/>
    </location>
</feature>
<evidence type="ECO:0000256" key="9">
    <source>
        <dbReference type="ARBA" id="ARBA00023077"/>
    </source>
</evidence>
<comment type="similarity">
    <text evidence="12 14">Belongs to the TonB-dependent receptor family.</text>
</comment>
<accession>A0A0U3GSY6</accession>
<dbReference type="PROSITE" id="PS52016">
    <property type="entry name" value="TONB_DEPENDENT_REC_3"/>
    <property type="match status" value="1"/>
</dbReference>
<evidence type="ECO:0000256" key="2">
    <source>
        <dbReference type="ARBA" id="ARBA00022448"/>
    </source>
</evidence>
<dbReference type="GO" id="GO:0006826">
    <property type="term" value="P:iron ion transport"/>
    <property type="evidence" value="ECO:0007669"/>
    <property type="project" value="UniProtKB-KW"/>
</dbReference>
<dbReference type="PANTHER" id="PTHR32552:SF81">
    <property type="entry name" value="TONB-DEPENDENT OUTER MEMBRANE RECEPTOR"/>
    <property type="match status" value="1"/>
</dbReference>
<keyword evidence="3 12" id="KW-1134">Transmembrane beta strand</keyword>
<evidence type="ECO:0000256" key="15">
    <source>
        <dbReference type="SAM" id="SignalP"/>
    </source>
</evidence>
<proteinExistence type="inferred from homology"/>
<evidence type="ECO:0000259" key="16">
    <source>
        <dbReference type="Pfam" id="PF00593"/>
    </source>
</evidence>
<evidence type="ECO:0000256" key="13">
    <source>
        <dbReference type="PROSITE-ProRule" id="PRU10144"/>
    </source>
</evidence>
<gene>
    <name evidence="18" type="ORF">AT705_10885</name>
</gene>
<dbReference type="InterPro" id="IPR000531">
    <property type="entry name" value="Beta-barrel_TonB"/>
</dbReference>
<dbReference type="AlphaFoldDB" id="A0A0U3GSY6"/>
<dbReference type="EMBL" id="CP013611">
    <property type="protein sequence ID" value="ALU43406.1"/>
    <property type="molecule type" value="Genomic_DNA"/>
</dbReference>
<sequence>MNQLKYSLLPLALAVSNAVMADDSKEELKSMEQIVVYGENTQRSLKDTTSSIAVIDEEQLKSGQVNSLLDALSGIANVVFTDSLPTIRGLQGEGVSEGFSSFSSGAKPRVSVMRDGVSDPFVAKLSGDFGLWDVEQIEVLRGPQSSNSGRNSIGGIVYIKTKEPSLTDFEAATRIGYSDLNENTELSGMVSVPLLEDQLALRATVQRNEGESYMDYKGTSPLIVYPFNPKELEDTRLDIKLKWQPAAISGLDMLLHYSRSEETGERHWGFQGPVLNGNDPENTKIGPELSDRVVSYQVVPTPAGPVAGSYARDKDTEYDRWSLRTRYEVNDAINLEIMLSDTDYRYEFRQYPEPWYVIMNDSGTTYDVKLSFAGNESFSGYLGLYMNDRDQTFYREGFYKGTDDSENQAIYGEATIKVTEQGRVVVGGRIEDEEQYRFFDGAEMAKRFGMPNIEFVTDVDNRIYLPKLAYLHDLNEHITLNASFRKGYSSGGGDFHWFSMSNYTFKPEYVDTFEIGLRSTLMDGDLNFAANVFYNDFEDYQYYGTGPTGNPNDFSIINLAKVKSVGFETEARYAINPDLTLSASFGWVDSTVDEANAENPTVLDKDLPMAADITAGLGLEFWATDKIQLTARSNYVGEYYSKLGEKAENLAGDYTEFHFSAAYVEENWRVDAYVNNAFDHDSLISAGRVTGSEVFIYGDYTDPRNVGISFSYTF</sequence>
<keyword evidence="7" id="KW-0408">Iron</keyword>
<feature type="domain" description="TonB-dependent receptor-like beta-barrel" evidence="16">
    <location>
        <begin position="302"/>
        <end position="676"/>
    </location>
</feature>
<evidence type="ECO:0000256" key="3">
    <source>
        <dbReference type="ARBA" id="ARBA00022452"/>
    </source>
</evidence>
<protein>
    <submittedName>
        <fullName evidence="18">TonB-dependent receptor</fullName>
    </submittedName>
</protein>